<feature type="signal peptide" evidence="1">
    <location>
        <begin position="1"/>
        <end position="18"/>
    </location>
</feature>
<comment type="caution">
    <text evidence="2">The sequence shown here is derived from an EMBL/GenBank/DDBJ whole genome shotgun (WGS) entry which is preliminary data.</text>
</comment>
<dbReference type="AlphaFoldDB" id="A0AAN8PWU9"/>
<accession>A0AAN8PWU9</accession>
<evidence type="ECO:0000313" key="3">
    <source>
        <dbReference type="Proteomes" id="UP001347796"/>
    </source>
</evidence>
<organism evidence="2 3">
    <name type="scientific">Patella caerulea</name>
    <name type="common">Rayed Mediterranean limpet</name>
    <dbReference type="NCBI Taxonomy" id="87958"/>
    <lineage>
        <taxon>Eukaryota</taxon>
        <taxon>Metazoa</taxon>
        <taxon>Spiralia</taxon>
        <taxon>Lophotrochozoa</taxon>
        <taxon>Mollusca</taxon>
        <taxon>Gastropoda</taxon>
        <taxon>Patellogastropoda</taxon>
        <taxon>Patelloidea</taxon>
        <taxon>Patellidae</taxon>
        <taxon>Patella</taxon>
    </lineage>
</organism>
<proteinExistence type="predicted"/>
<evidence type="ECO:0000313" key="2">
    <source>
        <dbReference type="EMBL" id="KAK6186643.1"/>
    </source>
</evidence>
<dbReference type="EMBL" id="JAZGQO010000005">
    <property type="protein sequence ID" value="KAK6186643.1"/>
    <property type="molecule type" value="Genomic_DNA"/>
</dbReference>
<reference evidence="2 3" key="1">
    <citation type="submission" date="2024-01" db="EMBL/GenBank/DDBJ databases">
        <title>The genome of the rayed Mediterranean limpet Patella caerulea (Linnaeus, 1758).</title>
        <authorList>
            <person name="Anh-Thu Weber A."/>
            <person name="Halstead-Nussloch G."/>
        </authorList>
    </citation>
    <scope>NUCLEOTIDE SEQUENCE [LARGE SCALE GENOMIC DNA]</scope>
    <source>
        <strain evidence="2">AATW-2023a</strain>
        <tissue evidence="2">Whole specimen</tissue>
    </source>
</reference>
<gene>
    <name evidence="2" type="ORF">SNE40_005930</name>
</gene>
<keyword evidence="3" id="KW-1185">Reference proteome</keyword>
<name>A0AAN8PWU9_PATCE</name>
<keyword evidence="1" id="KW-0732">Signal</keyword>
<evidence type="ECO:0000256" key="1">
    <source>
        <dbReference type="SAM" id="SignalP"/>
    </source>
</evidence>
<evidence type="ECO:0008006" key="4">
    <source>
        <dbReference type="Google" id="ProtNLM"/>
    </source>
</evidence>
<sequence length="126" mass="14199">MLCLVFITLSMFLAQVASQVFVSPSDLTETYNFPTDIATQIVAELDIDGDGFLSRNERSSRYNVFIETLKDYQNSGIAIDFAELKEVVNGHLLNTYGYFYPSADLSSDFDQISNFLQTLQRKKNGS</sequence>
<feature type="chain" id="PRO_5042895456" description="EF-hand domain-containing protein" evidence="1">
    <location>
        <begin position="19"/>
        <end position="126"/>
    </location>
</feature>
<dbReference type="Proteomes" id="UP001347796">
    <property type="component" value="Unassembled WGS sequence"/>
</dbReference>
<protein>
    <recommendedName>
        <fullName evidence="4">EF-hand domain-containing protein</fullName>
    </recommendedName>
</protein>